<sequence length="56" mass="6107">MRREREEGSFRSSPPNSTSCKDGIDGTDVPIDGWMDRMLKYSVNSGSTASEPGTIP</sequence>
<feature type="compositionally biased region" description="Polar residues" evidence="1">
    <location>
        <begin position="10"/>
        <end position="20"/>
    </location>
</feature>
<dbReference type="KEGG" id="loa:LOAG_08825"/>
<dbReference type="AlphaFoldDB" id="A0A1S0TT70"/>
<dbReference type="CTD" id="9946253"/>
<accession>A0A1S0TT70</accession>
<dbReference type="InParanoid" id="A0A1S0TT70"/>
<proteinExistence type="predicted"/>
<reference evidence="2" key="1">
    <citation type="submission" date="2012-04" db="EMBL/GenBank/DDBJ databases">
        <title>The Genome Sequence of Loa loa.</title>
        <authorList>
            <consortium name="The Broad Institute Genome Sequencing Platform"/>
            <consortium name="Broad Institute Genome Sequencing Center for Infectious Disease"/>
            <person name="Nutman T.B."/>
            <person name="Fink D.L."/>
            <person name="Russ C."/>
            <person name="Young S."/>
            <person name="Zeng Q."/>
            <person name="Gargeya S."/>
            <person name="Alvarado L."/>
            <person name="Berlin A."/>
            <person name="Chapman S.B."/>
            <person name="Chen Z."/>
            <person name="Freedman E."/>
            <person name="Gellesch M."/>
            <person name="Goldberg J."/>
            <person name="Griggs A."/>
            <person name="Gujja S."/>
            <person name="Heilman E.R."/>
            <person name="Heiman D."/>
            <person name="Howarth C."/>
            <person name="Mehta T."/>
            <person name="Neiman D."/>
            <person name="Pearson M."/>
            <person name="Roberts A."/>
            <person name="Saif S."/>
            <person name="Shea T."/>
            <person name="Shenoy N."/>
            <person name="Sisk P."/>
            <person name="Stolte C."/>
            <person name="Sykes S."/>
            <person name="White J."/>
            <person name="Yandava C."/>
            <person name="Haas B."/>
            <person name="Henn M.R."/>
            <person name="Nusbaum C."/>
            <person name="Birren B."/>
        </authorList>
    </citation>
    <scope>NUCLEOTIDE SEQUENCE [LARGE SCALE GENOMIC DNA]</scope>
</reference>
<evidence type="ECO:0000313" key="2">
    <source>
        <dbReference type="EMBL" id="EFO19670.1"/>
    </source>
</evidence>
<evidence type="ECO:0000256" key="1">
    <source>
        <dbReference type="SAM" id="MobiDB-lite"/>
    </source>
</evidence>
<name>A0A1S0TT70_LOALO</name>
<dbReference type="RefSeq" id="XP_003144402.1">
    <property type="nucleotide sequence ID" value="XM_003144354.1"/>
</dbReference>
<dbReference type="EMBL" id="JH712113">
    <property type="protein sequence ID" value="EFO19670.1"/>
    <property type="molecule type" value="Genomic_DNA"/>
</dbReference>
<gene>
    <name evidence="2" type="ORF">LOAG_08825</name>
</gene>
<organism evidence="2">
    <name type="scientific">Loa loa</name>
    <name type="common">Eye worm</name>
    <name type="synonym">Filaria loa</name>
    <dbReference type="NCBI Taxonomy" id="7209"/>
    <lineage>
        <taxon>Eukaryota</taxon>
        <taxon>Metazoa</taxon>
        <taxon>Ecdysozoa</taxon>
        <taxon>Nematoda</taxon>
        <taxon>Chromadorea</taxon>
        <taxon>Rhabditida</taxon>
        <taxon>Spirurina</taxon>
        <taxon>Spiruromorpha</taxon>
        <taxon>Filarioidea</taxon>
        <taxon>Onchocercidae</taxon>
        <taxon>Loa</taxon>
    </lineage>
</organism>
<dbReference type="GeneID" id="9946253"/>
<protein>
    <submittedName>
        <fullName evidence="2">Uncharacterized protein</fullName>
    </submittedName>
</protein>
<feature type="region of interest" description="Disordered" evidence="1">
    <location>
        <begin position="1"/>
        <end position="31"/>
    </location>
</feature>